<dbReference type="RefSeq" id="WP_196991333.1">
    <property type="nucleotide sequence ID" value="NZ_JADWYR010000002.1"/>
</dbReference>
<comment type="caution">
    <text evidence="3">The sequence shown here is derived from an EMBL/GenBank/DDBJ whole genome shotgun (WGS) entry which is preliminary data.</text>
</comment>
<evidence type="ECO:0000256" key="1">
    <source>
        <dbReference type="SAM" id="SignalP"/>
    </source>
</evidence>
<evidence type="ECO:0000313" key="3">
    <source>
        <dbReference type="EMBL" id="MBG9377237.1"/>
    </source>
</evidence>
<feature type="signal peptide" evidence="1">
    <location>
        <begin position="1"/>
        <end position="21"/>
    </location>
</feature>
<keyword evidence="1" id="KW-0732">Signal</keyword>
<dbReference type="InterPro" id="IPR013783">
    <property type="entry name" value="Ig-like_fold"/>
</dbReference>
<accession>A0A931E6T7</accession>
<dbReference type="Proteomes" id="UP000628448">
    <property type="component" value="Unassembled WGS sequence"/>
</dbReference>
<gene>
    <name evidence="3" type="ORF">I5907_13430</name>
</gene>
<dbReference type="InterPro" id="IPR026444">
    <property type="entry name" value="Secre_tail"/>
</dbReference>
<feature type="chain" id="PRO_5037782025" evidence="1">
    <location>
        <begin position="22"/>
        <end position="859"/>
    </location>
</feature>
<reference evidence="3" key="1">
    <citation type="submission" date="2020-11" db="EMBL/GenBank/DDBJ databases">
        <title>Bacterial whole genome sequence for Panacibacter sp. DH6.</title>
        <authorList>
            <person name="Le V."/>
            <person name="Ko S."/>
            <person name="Ahn C.-Y."/>
            <person name="Oh H.-M."/>
        </authorList>
    </citation>
    <scope>NUCLEOTIDE SEQUENCE</scope>
    <source>
        <strain evidence="3">DH6</strain>
    </source>
</reference>
<organism evidence="3 4">
    <name type="scientific">Panacibacter microcysteis</name>
    <dbReference type="NCBI Taxonomy" id="2793269"/>
    <lineage>
        <taxon>Bacteria</taxon>
        <taxon>Pseudomonadati</taxon>
        <taxon>Bacteroidota</taxon>
        <taxon>Chitinophagia</taxon>
        <taxon>Chitinophagales</taxon>
        <taxon>Chitinophagaceae</taxon>
        <taxon>Panacibacter</taxon>
    </lineage>
</organism>
<evidence type="ECO:0000259" key="2">
    <source>
        <dbReference type="Pfam" id="PF18962"/>
    </source>
</evidence>
<protein>
    <submittedName>
        <fullName evidence="3">T9SS type A sorting domain-containing protein</fullName>
    </submittedName>
</protein>
<dbReference type="AlphaFoldDB" id="A0A931E6T7"/>
<evidence type="ECO:0000313" key="4">
    <source>
        <dbReference type="Proteomes" id="UP000628448"/>
    </source>
</evidence>
<keyword evidence="4" id="KW-1185">Reference proteome</keyword>
<dbReference type="Gene3D" id="2.60.40.10">
    <property type="entry name" value="Immunoglobulins"/>
    <property type="match status" value="1"/>
</dbReference>
<dbReference type="NCBIfam" id="TIGR04183">
    <property type="entry name" value="Por_Secre_tail"/>
    <property type="match status" value="1"/>
</dbReference>
<sequence>MKLKLYTFLCLMLLFNLTAFTQKTLTITTATATVNWSTAGWSPAGIPGLTDDVIINFNRTASGNAAATVNIDVPVSIKSLTINGNWGSTGVLGSTGTKTLRVEAINNLTTSGGLTMSSTGGNDFSSSQYVELVGRNVTISIGGTTTIGGTTNTKYCYLGGASGYLPNINFGNDVTFNARSGTRSNATFIFSKNGSQVFTNNCTSGLSQYVDFANMQVGNGTSTTNLNMAGTATYSTDITGGNLTVKANATLNIPETWTLNQINSPDVGTLLLENNSTLKLGDDVGGIDIFGNNFPDGFSSLSLQPLSTVEYNGSSSLTQYVYEGAVYGNLVLSRGSGTGTAIKYPGNSSNFFAPTTGQINIIGSLTIGANTNLNIRNTAFFGTYDYPLLVGNSWTNNGTFTQQNGTVTFNGTSNGTIGGTAATTFYNLTMNKSAANNRMVLSNNATVSRNLTLTNGRLATGNNLLTWNNSGGTLSNPTPANSYIATCDASGNALTAAGLTPSATTPFAGTVGFAIKNVLGNTYITLPVGPDFVSPNRFAINPGITTGPTTDLTVVVGKGDLLNTPSPRVNRVWYVRASNTATVAATGVRLYFKKYDWLSQLFGINQDEIETGFAPGNVMVARRDYSAGNFYTHRSLPRISGTLDGTEGYAEYTLSTGSSVPGYYRFTAGNFGAIVLAADIVNVKALQENSKIKIQWTSLNESGVNAYEVEHATDGINFLPVAKQQALNNGKLQNDYAAYHLQPVNGKSFYRIKMIDKDGSLHYSSIISITVNNAKTAIAVIPNPVQQMQVNIQLYNLPAGRYNMALYNNGGQALYAASINHNGGFATHTISLPANTARGVYHLKVSNQSQQYIQKVIVE</sequence>
<feature type="domain" description="Secretion system C-terminal sorting" evidence="2">
    <location>
        <begin position="781"/>
        <end position="858"/>
    </location>
</feature>
<dbReference type="Pfam" id="PF18962">
    <property type="entry name" value="Por_Secre_tail"/>
    <property type="match status" value="1"/>
</dbReference>
<dbReference type="EMBL" id="JADWYR010000002">
    <property type="protein sequence ID" value="MBG9377237.1"/>
    <property type="molecule type" value="Genomic_DNA"/>
</dbReference>
<name>A0A931E6T7_9BACT</name>
<proteinExistence type="predicted"/>